<evidence type="ECO:0000313" key="2">
    <source>
        <dbReference type="Proteomes" id="UP001138460"/>
    </source>
</evidence>
<dbReference type="Proteomes" id="UP001138460">
    <property type="component" value="Unassembled WGS sequence"/>
</dbReference>
<dbReference type="EMBL" id="NWTM01000001">
    <property type="protein sequence ID" value="RYC43649.1"/>
    <property type="molecule type" value="Genomic_DNA"/>
</dbReference>
<dbReference type="OrthoDB" id="6624549at2"/>
<organism evidence="1 2">
    <name type="scientific">Pectobacterium zantedeschiae</name>
    <dbReference type="NCBI Taxonomy" id="2034769"/>
    <lineage>
        <taxon>Bacteria</taxon>
        <taxon>Pseudomonadati</taxon>
        <taxon>Pseudomonadota</taxon>
        <taxon>Gammaproteobacteria</taxon>
        <taxon>Enterobacterales</taxon>
        <taxon>Pectobacteriaceae</taxon>
        <taxon>Pectobacterium</taxon>
    </lineage>
</organism>
<dbReference type="AlphaFoldDB" id="A0A9X8JIC7"/>
<evidence type="ECO:0000313" key="1">
    <source>
        <dbReference type="EMBL" id="RYC43649.1"/>
    </source>
</evidence>
<accession>A0A9X8JIC7</accession>
<keyword evidence="2" id="KW-1185">Reference proteome</keyword>
<proteinExistence type="predicted"/>
<name>A0A9X8JIC7_9GAMM</name>
<gene>
    <name evidence="1" type="ORF">CLR69_00910</name>
</gene>
<comment type="caution">
    <text evidence="1">The sequence shown here is derived from an EMBL/GenBank/DDBJ whole genome shotgun (WGS) entry which is preliminary data.</text>
</comment>
<reference evidence="1 2" key="1">
    <citation type="journal article" date="2018" name="Syst. Appl. Microbiol.">
        <title>Pectobacterium zantedeschiae sp. nov. a new species of a soft rot pathogen isolated from Calla lily (Zantedeschia spp.).</title>
        <authorList>
            <person name="Waleron M."/>
            <person name="Misztak A."/>
            <person name="Waleron M."/>
            <person name="Franczuk M."/>
            <person name="Jonca J."/>
            <person name="Wielgomas B."/>
            <person name="Mikicinski A."/>
            <person name="Popovic T."/>
            <person name="Waleron K."/>
        </authorList>
    </citation>
    <scope>NUCLEOTIDE SEQUENCE [LARGE SCALE GENOMIC DNA]</scope>
    <source>
        <strain evidence="1 2">9M</strain>
    </source>
</reference>
<protein>
    <submittedName>
        <fullName evidence="1">Uncharacterized protein</fullName>
    </submittedName>
</protein>
<dbReference type="RefSeq" id="WP_129711908.1">
    <property type="nucleotide sequence ID" value="NZ_JBEHFA010000006.1"/>
</dbReference>
<sequence>MASFMDGRSSVLFLFTALKLKRVIFPPEAGESDIDSYEKRVKRYLLNKGEDEIKVDYYLNKVREDSAKLLPDENELTWLKNDSRASYWFLLKIDNPSYIREDDILLGGTDELVLVESSLGKKVPPKHGARINFIKEKIRENIPKAVKGYSIKEFILNSHNEWIDLISHDDLFSDINGRTGVTIDWLLNYLRDNNITTSGYRCGDSIDEKIAYCYAAYFNWCKIINLDFNDARKELFINKFKSALSTQKSRVKKRAEKYKDLNVTILQETHDKIREISKIEGISNSRIIEYAIHIAWQQKKNRQLK</sequence>